<feature type="transmembrane region" description="Helical" evidence="2">
    <location>
        <begin position="75"/>
        <end position="95"/>
    </location>
</feature>
<keyword evidence="4" id="KW-1185">Reference proteome</keyword>
<evidence type="ECO:0000313" key="3">
    <source>
        <dbReference type="EMBL" id="MEJ1090358.1"/>
    </source>
</evidence>
<dbReference type="Proteomes" id="UP001366085">
    <property type="component" value="Unassembled WGS sequence"/>
</dbReference>
<keyword evidence="2" id="KW-1133">Transmembrane helix</keyword>
<feature type="region of interest" description="Disordered" evidence="1">
    <location>
        <begin position="1"/>
        <end position="20"/>
    </location>
</feature>
<evidence type="ECO:0000313" key="4">
    <source>
        <dbReference type="Proteomes" id="UP001366085"/>
    </source>
</evidence>
<organism evidence="3 4">
    <name type="scientific">Microbacterium istanbulense</name>
    <dbReference type="NCBI Taxonomy" id="3122049"/>
    <lineage>
        <taxon>Bacteria</taxon>
        <taxon>Bacillati</taxon>
        <taxon>Actinomycetota</taxon>
        <taxon>Actinomycetes</taxon>
        <taxon>Micrococcales</taxon>
        <taxon>Microbacteriaceae</taxon>
        <taxon>Microbacterium</taxon>
    </lineage>
</organism>
<protein>
    <submittedName>
        <fullName evidence="3">Uncharacterized protein</fullName>
    </submittedName>
</protein>
<proteinExistence type="predicted"/>
<keyword evidence="2" id="KW-0812">Transmembrane</keyword>
<sequence>MTDEHAAQAARVRSALPPNRAHVDPKEVERVVFAEVGHRDLGLALWTDAGNAATQAWRTCRQRMRARYGARSPHGGWLTFVLFAAVLVGAFAAGVASGFRTDPTQTVGILIALVITAAAADLLALLVAGPRPLNWAAIRMQIAVAVTLLAATAFQLSRPANAATPFVLSGAAIAVAGVVVVFSVRAMKPEERVAIDNAINIATEQMQPEVDAIGQRLQSEVLAQLSKADQDRIVSLRTVTLADLADEGLVFEPVPQGTPAGGVIIAAQLSTWNPHAQQGA</sequence>
<keyword evidence="2" id="KW-0472">Membrane</keyword>
<dbReference type="RefSeq" id="WP_337316650.1">
    <property type="nucleotide sequence ID" value="NZ_JBBDGN010000001.1"/>
</dbReference>
<comment type="caution">
    <text evidence="3">The sequence shown here is derived from an EMBL/GenBank/DDBJ whole genome shotgun (WGS) entry which is preliminary data.</text>
</comment>
<feature type="transmembrane region" description="Helical" evidence="2">
    <location>
        <begin position="162"/>
        <end position="182"/>
    </location>
</feature>
<reference evidence="3 4" key="1">
    <citation type="submission" date="2024-02" db="EMBL/GenBank/DDBJ databases">
        <authorList>
            <person name="Saticioglu I.B."/>
        </authorList>
    </citation>
    <scope>NUCLEOTIDE SEQUENCE [LARGE SCALE GENOMIC DNA]</scope>
    <source>
        <strain evidence="3 4">Mu-43</strain>
    </source>
</reference>
<feature type="transmembrane region" description="Helical" evidence="2">
    <location>
        <begin position="107"/>
        <end position="129"/>
    </location>
</feature>
<name>A0ABU8LGA2_9MICO</name>
<evidence type="ECO:0000256" key="1">
    <source>
        <dbReference type="SAM" id="MobiDB-lite"/>
    </source>
</evidence>
<feature type="transmembrane region" description="Helical" evidence="2">
    <location>
        <begin position="136"/>
        <end position="156"/>
    </location>
</feature>
<evidence type="ECO:0000256" key="2">
    <source>
        <dbReference type="SAM" id="Phobius"/>
    </source>
</evidence>
<gene>
    <name evidence="3" type="ORF">WDU93_01535</name>
</gene>
<accession>A0ABU8LGA2</accession>
<dbReference type="EMBL" id="JBBDGN010000001">
    <property type="protein sequence ID" value="MEJ1090358.1"/>
    <property type="molecule type" value="Genomic_DNA"/>
</dbReference>